<name>A0A7J6PR64_PEROL</name>
<dbReference type="InterPro" id="IPR048491">
    <property type="entry name" value="XMAP215_CLASP_TOG"/>
</dbReference>
<proteinExistence type="predicted"/>
<dbReference type="AlphaFoldDB" id="A0A7J6PR64"/>
<dbReference type="Gene3D" id="1.25.10.10">
    <property type="entry name" value="Leucine-rich Repeat Variant"/>
    <property type="match status" value="1"/>
</dbReference>
<evidence type="ECO:0000256" key="1">
    <source>
        <dbReference type="ARBA" id="ARBA00004496"/>
    </source>
</evidence>
<organism evidence="5 6">
    <name type="scientific">Perkinsus olseni</name>
    <name type="common">Perkinsus atlanticus</name>
    <dbReference type="NCBI Taxonomy" id="32597"/>
    <lineage>
        <taxon>Eukaryota</taxon>
        <taxon>Sar</taxon>
        <taxon>Alveolata</taxon>
        <taxon>Perkinsozoa</taxon>
        <taxon>Perkinsea</taxon>
        <taxon>Perkinsida</taxon>
        <taxon>Perkinsidae</taxon>
        <taxon>Perkinsus</taxon>
    </lineage>
</organism>
<comment type="caution">
    <text evidence="5">The sequence shown here is derived from an EMBL/GenBank/DDBJ whole genome shotgun (WGS) entry which is preliminary data.</text>
</comment>
<feature type="non-terminal residue" evidence="5">
    <location>
        <position position="366"/>
    </location>
</feature>
<sequence length="366" mass="38662">PSPQRQRYSRTLQSALRREWKRGRTIKAEPFAPLLWIYCVADAEGSVVPGPEEEEEEKKKKPVVTEVPEEDRKEEAISRTPGGGKQTGSVERTPGSTRSAVPPRQSTGKESARRNSTPVASAAAKTPGEVNSPAVAPAPAHPVAECCQDVTAEADCAQTPLHQAPPVDAEEVTQKEGTPRSVRVPTPKVTAAVPRRTSAADLLQPSAVMGDDPAITPPPSKQNSPVKSPSEEVQAAVPIGLATDGADGGLQAPPMPPPISTGGGIPPDVMAEAAAPADPDYSSMTLEERMNDKRWQVRLSAYTEIDRLFTDEGVEDKQKAAAAVELLVDRASVVTSETNPRSQEGACKAIAACTHGANFSLGPFLP</sequence>
<accession>A0A7J6PR64</accession>
<dbReference type="InterPro" id="IPR011989">
    <property type="entry name" value="ARM-like"/>
</dbReference>
<feature type="region of interest" description="Disordered" evidence="3">
    <location>
        <begin position="47"/>
        <end position="141"/>
    </location>
</feature>
<gene>
    <name evidence="5" type="ORF">FOZ62_006671</name>
</gene>
<feature type="domain" description="XMAP215/Dis1/CLASP TOG" evidence="4">
    <location>
        <begin position="280"/>
        <end position="354"/>
    </location>
</feature>
<comment type="subcellular location">
    <subcellularLocation>
        <location evidence="1">Cytoplasm</location>
    </subcellularLocation>
</comment>
<feature type="region of interest" description="Disordered" evidence="3">
    <location>
        <begin position="158"/>
        <end position="279"/>
    </location>
</feature>
<evidence type="ECO:0000256" key="3">
    <source>
        <dbReference type="SAM" id="MobiDB-lite"/>
    </source>
</evidence>
<feature type="compositionally biased region" description="Polar residues" evidence="3">
    <location>
        <begin position="87"/>
        <end position="119"/>
    </location>
</feature>
<evidence type="ECO:0000259" key="4">
    <source>
        <dbReference type="Pfam" id="PF21041"/>
    </source>
</evidence>
<evidence type="ECO:0000313" key="5">
    <source>
        <dbReference type="EMBL" id="KAF4698575.1"/>
    </source>
</evidence>
<reference evidence="5 6" key="1">
    <citation type="submission" date="2020-04" db="EMBL/GenBank/DDBJ databases">
        <title>Perkinsus olseni comparative genomics.</title>
        <authorList>
            <person name="Bogema D.R."/>
        </authorList>
    </citation>
    <scope>NUCLEOTIDE SEQUENCE [LARGE SCALE GENOMIC DNA]</scope>
    <source>
        <strain evidence="5">ATCC PRA-205</strain>
    </source>
</reference>
<feature type="non-terminal residue" evidence="5">
    <location>
        <position position="1"/>
    </location>
</feature>
<dbReference type="Pfam" id="PF21041">
    <property type="entry name" value="XMAP215_CLASP_TOG"/>
    <property type="match status" value="1"/>
</dbReference>
<dbReference type="Proteomes" id="UP000574390">
    <property type="component" value="Unassembled WGS sequence"/>
</dbReference>
<protein>
    <recommendedName>
        <fullName evidence="4">XMAP215/Dis1/CLASP TOG domain-containing protein</fullName>
    </recommendedName>
</protein>
<dbReference type="GO" id="GO:0005737">
    <property type="term" value="C:cytoplasm"/>
    <property type="evidence" value="ECO:0007669"/>
    <property type="project" value="UniProtKB-SubCell"/>
</dbReference>
<evidence type="ECO:0000313" key="6">
    <source>
        <dbReference type="Proteomes" id="UP000574390"/>
    </source>
</evidence>
<evidence type="ECO:0000256" key="2">
    <source>
        <dbReference type="ARBA" id="ARBA00022490"/>
    </source>
</evidence>
<dbReference type="EMBL" id="JABANM010035097">
    <property type="protein sequence ID" value="KAF4698575.1"/>
    <property type="molecule type" value="Genomic_DNA"/>
</dbReference>
<dbReference type="GO" id="GO:0015631">
    <property type="term" value="F:tubulin binding"/>
    <property type="evidence" value="ECO:0007669"/>
    <property type="project" value="InterPro"/>
</dbReference>
<keyword evidence="2" id="KW-0963">Cytoplasm</keyword>